<keyword evidence="2" id="KW-0539">Nucleus</keyword>
<dbReference type="SUPFAM" id="SSF47113">
    <property type="entry name" value="Histone-fold"/>
    <property type="match status" value="1"/>
</dbReference>
<dbReference type="PANTHER" id="PTHR46172:SF1">
    <property type="entry name" value="DNA POLYMERASE EPSILON SUBUNIT 3"/>
    <property type="match status" value="1"/>
</dbReference>
<dbReference type="Proteomes" id="UP000886520">
    <property type="component" value="Chromosome 12"/>
</dbReference>
<gene>
    <name evidence="5" type="ORF">GOP47_0012485</name>
</gene>
<comment type="subcellular location">
    <subcellularLocation>
        <location evidence="1">Nucleus</location>
    </subcellularLocation>
</comment>
<dbReference type="EMBL" id="JABFUD020000012">
    <property type="protein sequence ID" value="KAI5072379.1"/>
    <property type="molecule type" value="Genomic_DNA"/>
</dbReference>
<dbReference type="Gene3D" id="1.10.20.10">
    <property type="entry name" value="Histone, subunit A"/>
    <property type="match status" value="1"/>
</dbReference>
<dbReference type="AlphaFoldDB" id="A0A9D4UQR7"/>
<proteinExistence type="predicted"/>
<evidence type="ECO:0000256" key="2">
    <source>
        <dbReference type="ARBA" id="ARBA00023242"/>
    </source>
</evidence>
<evidence type="ECO:0000313" key="5">
    <source>
        <dbReference type="EMBL" id="KAI5072379.1"/>
    </source>
</evidence>
<dbReference type="GO" id="GO:0008622">
    <property type="term" value="C:epsilon DNA polymerase complex"/>
    <property type="evidence" value="ECO:0007669"/>
    <property type="project" value="TreeGrafter"/>
</dbReference>
<dbReference type="GO" id="GO:0008623">
    <property type="term" value="C:CHRAC"/>
    <property type="evidence" value="ECO:0007669"/>
    <property type="project" value="TreeGrafter"/>
</dbReference>
<dbReference type="PANTHER" id="PTHR46172">
    <property type="entry name" value="DNA POLYMERASE EPSILON SUBUNIT 3"/>
    <property type="match status" value="1"/>
</dbReference>
<reference evidence="5" key="1">
    <citation type="submission" date="2021-01" db="EMBL/GenBank/DDBJ databases">
        <title>Adiantum capillus-veneris genome.</title>
        <authorList>
            <person name="Fang Y."/>
            <person name="Liao Q."/>
        </authorList>
    </citation>
    <scope>NUCLEOTIDE SEQUENCE</scope>
    <source>
        <strain evidence="5">H3</strain>
        <tissue evidence="5">Leaf</tissue>
    </source>
</reference>
<feature type="region of interest" description="Disordered" evidence="3">
    <location>
        <begin position="103"/>
        <end position="122"/>
    </location>
</feature>
<feature type="domain" description="Core Histone H2A/H2B/H3" evidence="4">
    <location>
        <begin position="7"/>
        <end position="79"/>
    </location>
</feature>
<sequence length="167" mass="18830">MADAEELPRTIVRRVVKGKLAELTKDMVDKKEISVHKEAVIAFSEAAKVFIHYLSATANDLCRESKRQTINAEDVLKAIEDTDFIEFLEPLRAALEEFRKDNAIKKSEAKEKGQEKKRKSEVVNACQENVEVADKSLDSENAPLSKEDDVSPLKDNGDRDDHVMKDS</sequence>
<dbReference type="OrthoDB" id="1707486at2759"/>
<comment type="caution">
    <text evidence="5">The sequence shown here is derived from an EMBL/GenBank/DDBJ whole genome shotgun (WGS) entry which is preliminary data.</text>
</comment>
<dbReference type="GO" id="GO:0006974">
    <property type="term" value="P:DNA damage response"/>
    <property type="evidence" value="ECO:0007669"/>
    <property type="project" value="TreeGrafter"/>
</dbReference>
<evidence type="ECO:0000313" key="6">
    <source>
        <dbReference type="Proteomes" id="UP000886520"/>
    </source>
</evidence>
<organism evidence="5 6">
    <name type="scientific">Adiantum capillus-veneris</name>
    <name type="common">Maidenhair fern</name>
    <dbReference type="NCBI Taxonomy" id="13818"/>
    <lineage>
        <taxon>Eukaryota</taxon>
        <taxon>Viridiplantae</taxon>
        <taxon>Streptophyta</taxon>
        <taxon>Embryophyta</taxon>
        <taxon>Tracheophyta</taxon>
        <taxon>Polypodiopsida</taxon>
        <taxon>Polypodiidae</taxon>
        <taxon>Polypodiales</taxon>
        <taxon>Pteridineae</taxon>
        <taxon>Pteridaceae</taxon>
        <taxon>Vittarioideae</taxon>
        <taxon>Adiantum</taxon>
    </lineage>
</organism>
<feature type="compositionally biased region" description="Basic and acidic residues" evidence="3">
    <location>
        <begin position="103"/>
        <end position="121"/>
    </location>
</feature>
<keyword evidence="6" id="KW-1185">Reference proteome</keyword>
<feature type="compositionally biased region" description="Basic and acidic residues" evidence="3">
    <location>
        <begin position="145"/>
        <end position="167"/>
    </location>
</feature>
<dbReference type="InterPro" id="IPR009072">
    <property type="entry name" value="Histone-fold"/>
</dbReference>
<dbReference type="InterPro" id="IPR051377">
    <property type="entry name" value="DNA_Pol-Epsilon_Subunit"/>
</dbReference>
<dbReference type="GO" id="GO:0006272">
    <property type="term" value="P:leading strand elongation"/>
    <property type="evidence" value="ECO:0007669"/>
    <property type="project" value="TreeGrafter"/>
</dbReference>
<dbReference type="GO" id="GO:0031507">
    <property type="term" value="P:heterochromatin formation"/>
    <property type="evidence" value="ECO:0007669"/>
    <property type="project" value="TreeGrafter"/>
</dbReference>
<evidence type="ECO:0000256" key="3">
    <source>
        <dbReference type="SAM" id="MobiDB-lite"/>
    </source>
</evidence>
<dbReference type="Pfam" id="PF00125">
    <property type="entry name" value="Histone"/>
    <property type="match status" value="1"/>
</dbReference>
<dbReference type="InterPro" id="IPR007125">
    <property type="entry name" value="H2A/H2B/H3"/>
</dbReference>
<name>A0A9D4UQR7_ADICA</name>
<protein>
    <recommendedName>
        <fullName evidence="4">Core Histone H2A/H2B/H3 domain-containing protein</fullName>
    </recommendedName>
</protein>
<dbReference type="GO" id="GO:0031490">
    <property type="term" value="F:chromatin DNA binding"/>
    <property type="evidence" value="ECO:0007669"/>
    <property type="project" value="TreeGrafter"/>
</dbReference>
<dbReference type="GO" id="GO:0046982">
    <property type="term" value="F:protein heterodimerization activity"/>
    <property type="evidence" value="ECO:0007669"/>
    <property type="project" value="InterPro"/>
</dbReference>
<feature type="region of interest" description="Disordered" evidence="3">
    <location>
        <begin position="132"/>
        <end position="167"/>
    </location>
</feature>
<dbReference type="CDD" id="cd22928">
    <property type="entry name" value="HFD_POLE3_DPB4"/>
    <property type="match status" value="1"/>
</dbReference>
<evidence type="ECO:0000256" key="1">
    <source>
        <dbReference type="ARBA" id="ARBA00004123"/>
    </source>
</evidence>
<accession>A0A9D4UQR7</accession>
<evidence type="ECO:0000259" key="4">
    <source>
        <dbReference type="Pfam" id="PF00125"/>
    </source>
</evidence>